<accession>A0A0G4NEJ9</accession>
<dbReference type="EMBL" id="CVQI01034487">
    <property type="protein sequence ID" value="CRK45016.1"/>
    <property type="molecule type" value="Genomic_DNA"/>
</dbReference>
<dbReference type="AlphaFoldDB" id="A0A0G4NEJ9"/>
<gene>
    <name evidence="5" type="ORF">BN1723_019622</name>
</gene>
<dbReference type="GO" id="GO:0016491">
    <property type="term" value="F:oxidoreductase activity"/>
    <property type="evidence" value="ECO:0007669"/>
    <property type="project" value="UniProtKB-KW"/>
</dbReference>
<dbReference type="InterPro" id="IPR036318">
    <property type="entry name" value="FAD-bd_PCMH-like_sf"/>
</dbReference>
<evidence type="ECO:0000313" key="6">
    <source>
        <dbReference type="Proteomes" id="UP000045706"/>
    </source>
</evidence>
<evidence type="ECO:0000313" key="5">
    <source>
        <dbReference type="EMBL" id="CRK45016.1"/>
    </source>
</evidence>
<keyword evidence="4" id="KW-0560">Oxidoreductase</keyword>
<dbReference type="Gene3D" id="3.30.465.10">
    <property type="match status" value="1"/>
</dbReference>
<evidence type="ECO:0000256" key="4">
    <source>
        <dbReference type="ARBA" id="ARBA00023002"/>
    </source>
</evidence>
<evidence type="ECO:0008006" key="7">
    <source>
        <dbReference type="Google" id="ProtNLM"/>
    </source>
</evidence>
<evidence type="ECO:0000256" key="1">
    <source>
        <dbReference type="ARBA" id="ARBA00005466"/>
    </source>
</evidence>
<dbReference type="PANTHER" id="PTHR42973">
    <property type="entry name" value="BINDING OXIDOREDUCTASE, PUTATIVE (AFU_ORTHOLOGUE AFUA_1G17690)-RELATED"/>
    <property type="match status" value="1"/>
</dbReference>
<dbReference type="PANTHER" id="PTHR42973:SF22">
    <property type="entry name" value="FAD-BINDING PCMH-TYPE DOMAIN-CONTAINING PROTEIN-RELATED"/>
    <property type="match status" value="1"/>
</dbReference>
<protein>
    <recommendedName>
        <fullName evidence="7">FAD linked oxidase N-terminal domain-containing protein</fullName>
    </recommendedName>
</protein>
<keyword evidence="2" id="KW-0285">Flavoprotein</keyword>
<dbReference type="InterPro" id="IPR050416">
    <property type="entry name" value="FAD-linked_Oxidoreductase"/>
</dbReference>
<evidence type="ECO:0000256" key="3">
    <source>
        <dbReference type="ARBA" id="ARBA00022827"/>
    </source>
</evidence>
<comment type="similarity">
    <text evidence="1">Belongs to the oxygen-dependent FAD-linked oxidoreductase family.</text>
</comment>
<keyword evidence="3" id="KW-0274">FAD</keyword>
<organism evidence="5 6">
    <name type="scientific">Verticillium longisporum</name>
    <name type="common">Verticillium dahliae var. longisporum</name>
    <dbReference type="NCBI Taxonomy" id="100787"/>
    <lineage>
        <taxon>Eukaryota</taxon>
        <taxon>Fungi</taxon>
        <taxon>Dikarya</taxon>
        <taxon>Ascomycota</taxon>
        <taxon>Pezizomycotina</taxon>
        <taxon>Sordariomycetes</taxon>
        <taxon>Hypocreomycetidae</taxon>
        <taxon>Glomerellales</taxon>
        <taxon>Plectosphaerellaceae</taxon>
        <taxon>Verticillium</taxon>
    </lineage>
</organism>
<proteinExistence type="inferred from homology"/>
<dbReference type="InterPro" id="IPR016169">
    <property type="entry name" value="FAD-bd_PCMH_sub2"/>
</dbReference>
<evidence type="ECO:0000256" key="2">
    <source>
        <dbReference type="ARBA" id="ARBA00022630"/>
    </source>
</evidence>
<feature type="non-terminal residue" evidence="5">
    <location>
        <position position="1"/>
    </location>
</feature>
<dbReference type="Proteomes" id="UP000045706">
    <property type="component" value="Unassembled WGS sequence"/>
</dbReference>
<feature type="non-terminal residue" evidence="5">
    <location>
        <position position="129"/>
    </location>
</feature>
<sequence>TGVRGFACDNVENFEVVIGDGSIVNANAKENTDLWKALKGGSGNFGFVTRLDIKVWPSAQIYASLNGYAQEHRFEAMKAYYNFVLVQDLEPESQVIYAQTYDKTGYGVGGILSNINANISSAFDEFLAI</sequence>
<reference evidence="6" key="1">
    <citation type="submission" date="2015-05" db="EMBL/GenBank/DDBJ databases">
        <authorList>
            <person name="Fogelqvist Johan"/>
        </authorList>
    </citation>
    <scope>NUCLEOTIDE SEQUENCE [LARGE SCALE GENOMIC DNA]</scope>
</reference>
<name>A0A0G4NEJ9_VERLO</name>
<dbReference type="GO" id="GO:0050660">
    <property type="term" value="F:flavin adenine dinucleotide binding"/>
    <property type="evidence" value="ECO:0007669"/>
    <property type="project" value="InterPro"/>
</dbReference>
<dbReference type="SUPFAM" id="SSF56176">
    <property type="entry name" value="FAD-binding/transporter-associated domain-like"/>
    <property type="match status" value="1"/>
</dbReference>